<dbReference type="SUPFAM" id="SSF50346">
    <property type="entry name" value="PRC-barrel domain"/>
    <property type="match status" value="2"/>
</dbReference>
<feature type="domain" description="PRC-barrel" evidence="1">
    <location>
        <begin position="5"/>
        <end position="73"/>
    </location>
</feature>
<protein>
    <recommendedName>
        <fullName evidence="1">PRC-barrel domain-containing protein</fullName>
    </recommendedName>
</protein>
<evidence type="ECO:0000259" key="1">
    <source>
        <dbReference type="Pfam" id="PF05239"/>
    </source>
</evidence>
<keyword evidence="3" id="KW-1185">Reference proteome</keyword>
<sequence>MLRTIESLYGSPVAARDGEIGAVDQAYFDDEAWGVRYLVVKTGGWLNKGEVLVSPYSFKHPVAGSGTVEVDLTQQQVRDSPNIDTDKPVSRQHETEYLGYYGYPAYWGGAYLWGVGAYPAFGSMVSAPGIASEARTRRDREADNPPADTHLRSTKAVKGYHIEAADGSIGHVSGFIFDDVEWVIRYLIVDTRNWWPGGKEVLLATQWIGLVDWIGSTISTGLTRDAIKNSPSYDESVPLSRSDETTLYQYYGRDGYWSTDEGIESRSHRIRKAVADDRVRIFT</sequence>
<dbReference type="InterPro" id="IPR011033">
    <property type="entry name" value="PRC_barrel-like_sf"/>
</dbReference>
<dbReference type="EMBL" id="CADIKH010000169">
    <property type="protein sequence ID" value="CAB3774777.1"/>
    <property type="molecule type" value="Genomic_DNA"/>
</dbReference>
<gene>
    <name evidence="2" type="ORF">LMG29542_08159</name>
</gene>
<dbReference type="Gene3D" id="3.90.50.10">
    <property type="entry name" value="Photosynthetic Reaction Center, subunit H, domain 2"/>
    <property type="match status" value="2"/>
</dbReference>
<name>A0A6J5FBE8_9BURK</name>
<dbReference type="InterPro" id="IPR014747">
    <property type="entry name" value="Bac_photo_RC_H_C"/>
</dbReference>
<evidence type="ECO:0000313" key="2">
    <source>
        <dbReference type="EMBL" id="CAB3774777.1"/>
    </source>
</evidence>
<evidence type="ECO:0000313" key="3">
    <source>
        <dbReference type="Proteomes" id="UP000494363"/>
    </source>
</evidence>
<dbReference type="GO" id="GO:0030077">
    <property type="term" value="C:plasma membrane light-harvesting complex"/>
    <property type="evidence" value="ECO:0007669"/>
    <property type="project" value="InterPro"/>
</dbReference>
<dbReference type="InterPro" id="IPR027275">
    <property type="entry name" value="PRC-brl_dom"/>
</dbReference>
<accession>A0A6J5FBE8</accession>
<dbReference type="AlphaFoldDB" id="A0A6J5FBE8"/>
<reference evidence="2 3" key="1">
    <citation type="submission" date="2020-04" db="EMBL/GenBank/DDBJ databases">
        <authorList>
            <person name="De Canck E."/>
        </authorList>
    </citation>
    <scope>NUCLEOTIDE SEQUENCE [LARGE SCALE GENOMIC DNA]</scope>
    <source>
        <strain evidence="2 3">LMG 29542</strain>
    </source>
</reference>
<dbReference type="Pfam" id="PF05239">
    <property type="entry name" value="PRC"/>
    <property type="match status" value="1"/>
</dbReference>
<dbReference type="RefSeq" id="WP_175233253.1">
    <property type="nucleotide sequence ID" value="NZ_CADIKH010000169.1"/>
</dbReference>
<proteinExistence type="predicted"/>
<organism evidence="2 3">
    <name type="scientific">Paraburkholderia humisilvae</name>
    <dbReference type="NCBI Taxonomy" id="627669"/>
    <lineage>
        <taxon>Bacteria</taxon>
        <taxon>Pseudomonadati</taxon>
        <taxon>Pseudomonadota</taxon>
        <taxon>Betaproteobacteria</taxon>
        <taxon>Burkholderiales</taxon>
        <taxon>Burkholderiaceae</taxon>
        <taxon>Paraburkholderia</taxon>
    </lineage>
</organism>
<dbReference type="Proteomes" id="UP000494363">
    <property type="component" value="Unassembled WGS sequence"/>
</dbReference>
<dbReference type="GO" id="GO:0019684">
    <property type="term" value="P:photosynthesis, light reaction"/>
    <property type="evidence" value="ECO:0007669"/>
    <property type="project" value="InterPro"/>
</dbReference>